<feature type="transmembrane region" description="Helical" evidence="6">
    <location>
        <begin position="206"/>
        <end position="221"/>
    </location>
</feature>
<feature type="transmembrane region" description="Helical" evidence="6">
    <location>
        <begin position="110"/>
        <end position="128"/>
    </location>
</feature>
<keyword evidence="3 6" id="KW-0812">Transmembrane</keyword>
<evidence type="ECO:0000256" key="1">
    <source>
        <dbReference type="ARBA" id="ARBA00004141"/>
    </source>
</evidence>
<dbReference type="InterPro" id="IPR004307">
    <property type="entry name" value="TspO_MBR"/>
</dbReference>
<evidence type="ECO:0000256" key="5">
    <source>
        <dbReference type="ARBA" id="ARBA00023136"/>
    </source>
</evidence>
<evidence type="ECO:0000313" key="8">
    <source>
        <dbReference type="Proteomes" id="UP000461585"/>
    </source>
</evidence>
<organism evidence="7 8">
    <name type="scientific">Anaerotalea alkaliphila</name>
    <dbReference type="NCBI Taxonomy" id="2662126"/>
    <lineage>
        <taxon>Bacteria</taxon>
        <taxon>Bacillati</taxon>
        <taxon>Bacillota</taxon>
        <taxon>Clostridia</taxon>
        <taxon>Eubacteriales</taxon>
        <taxon>Anaerotalea</taxon>
    </lineage>
</organism>
<evidence type="ECO:0000256" key="6">
    <source>
        <dbReference type="SAM" id="Phobius"/>
    </source>
</evidence>
<accession>A0A7X5HV90</accession>
<evidence type="ECO:0000256" key="3">
    <source>
        <dbReference type="ARBA" id="ARBA00022692"/>
    </source>
</evidence>
<evidence type="ECO:0000256" key="4">
    <source>
        <dbReference type="ARBA" id="ARBA00022989"/>
    </source>
</evidence>
<feature type="transmembrane region" description="Helical" evidence="6">
    <location>
        <begin position="50"/>
        <end position="70"/>
    </location>
</feature>
<dbReference type="Gene3D" id="1.20.1260.100">
    <property type="entry name" value="TspO/MBR protein"/>
    <property type="match status" value="1"/>
</dbReference>
<dbReference type="Pfam" id="PF03073">
    <property type="entry name" value="TspO_MBR"/>
    <property type="match status" value="1"/>
</dbReference>
<dbReference type="InterPro" id="IPR038330">
    <property type="entry name" value="TspO/MBR-related_sf"/>
</dbReference>
<dbReference type="Proteomes" id="UP000461585">
    <property type="component" value="Unassembled WGS sequence"/>
</dbReference>
<keyword evidence="4 6" id="KW-1133">Transmembrane helix</keyword>
<comment type="subcellular location">
    <subcellularLocation>
        <location evidence="1">Membrane</location>
        <topology evidence="1">Multi-pass membrane protein</topology>
    </subcellularLocation>
</comment>
<feature type="transmembrane region" description="Helical" evidence="6">
    <location>
        <begin position="82"/>
        <end position="104"/>
    </location>
</feature>
<evidence type="ECO:0000313" key="7">
    <source>
        <dbReference type="EMBL" id="NDL67121.1"/>
    </source>
</evidence>
<evidence type="ECO:0000256" key="2">
    <source>
        <dbReference type="ARBA" id="ARBA00007524"/>
    </source>
</evidence>
<protein>
    <submittedName>
        <fullName evidence="7">Tryptophan-rich sensory protein</fullName>
    </submittedName>
</protein>
<proteinExistence type="inferred from homology"/>
<keyword evidence="8" id="KW-1185">Reference proteome</keyword>
<keyword evidence="5 6" id="KW-0472">Membrane</keyword>
<dbReference type="AlphaFoldDB" id="A0A7X5HV90"/>
<feature type="transmembrane region" description="Helical" evidence="6">
    <location>
        <begin position="183"/>
        <end position="201"/>
    </location>
</feature>
<dbReference type="EMBL" id="JAAEEH010000010">
    <property type="protein sequence ID" value="NDL67121.1"/>
    <property type="molecule type" value="Genomic_DNA"/>
</dbReference>
<feature type="transmembrane region" description="Helical" evidence="6">
    <location>
        <begin position="233"/>
        <end position="251"/>
    </location>
</feature>
<feature type="transmembrane region" description="Helical" evidence="6">
    <location>
        <begin position="148"/>
        <end position="171"/>
    </location>
</feature>
<dbReference type="PANTHER" id="PTHR33802:SF1">
    <property type="entry name" value="XK-RELATED PROTEIN"/>
    <property type="match status" value="1"/>
</dbReference>
<gene>
    <name evidence="7" type="ORF">GXN74_05085</name>
</gene>
<reference evidence="7 8" key="1">
    <citation type="submission" date="2020-01" db="EMBL/GenBank/DDBJ databases">
        <title>Anaeroalcalibacter tamaniensis gen. nov., sp. nov., moderately halophilic strictly anaerobic fermenter bacterium from mud volcano of Taman peninsula.</title>
        <authorList>
            <person name="Frolova A."/>
            <person name="Merkel A.Y."/>
            <person name="Slobodkin A.I."/>
        </authorList>
    </citation>
    <scope>NUCLEOTIDE SEQUENCE [LARGE SCALE GENOMIC DNA]</scope>
    <source>
        <strain evidence="7 8">F-3ap</strain>
    </source>
</reference>
<sequence length="261" mass="28481">MEVKSWAALNMAGTAAVLAVNGLANALPINGVTTGAVSDRYPNLFAPAGFTFGIWGLIYSLLVVFAVLQWREQRHRHFTSRTVAAALGPWYFLSCAANAAWILAWHHDRIPWTMALMVVLLLCLVQAYRRLELHAYVERDKTTGIARIAMSVYLGWVSIATIANAAVLLVALEWSGWGLPPSWWTVLVLVAGILLGAASVLFKRDFYYALVVVWALWGIYSKRSAPGMEPEPLIAGAAVAGMAFLVLLVLGKIRNGKGSEI</sequence>
<dbReference type="RefSeq" id="WP_162369850.1">
    <property type="nucleotide sequence ID" value="NZ_JAAEEH010000010.1"/>
</dbReference>
<comment type="similarity">
    <text evidence="2">Belongs to the TspO/BZRP family.</text>
</comment>
<name>A0A7X5HV90_9FIRM</name>
<dbReference type="PANTHER" id="PTHR33802">
    <property type="entry name" value="SI:CH211-161H7.5-RELATED"/>
    <property type="match status" value="1"/>
</dbReference>
<comment type="caution">
    <text evidence="7">The sequence shown here is derived from an EMBL/GenBank/DDBJ whole genome shotgun (WGS) entry which is preliminary data.</text>
</comment>